<gene>
    <name evidence="3" type="primary">LOC120251787</name>
</gene>
<reference evidence="3" key="1">
    <citation type="submission" date="2025-08" db="UniProtKB">
        <authorList>
            <consortium name="RefSeq"/>
        </authorList>
    </citation>
    <scope>IDENTIFICATION</scope>
</reference>
<dbReference type="PANTHER" id="PTHR34683">
    <property type="entry name" value="EXPRESSED PROTEIN-RELATED"/>
    <property type="match status" value="1"/>
</dbReference>
<proteinExistence type="predicted"/>
<name>A0AB40ANL0_DIOCR</name>
<accession>A0AB40ANL0</accession>
<keyword evidence="1" id="KW-0732">Signal</keyword>
<dbReference type="PROSITE" id="PS51257">
    <property type="entry name" value="PROKAR_LIPOPROTEIN"/>
    <property type="match status" value="1"/>
</dbReference>
<feature type="chain" id="PRO_5044317643" evidence="1">
    <location>
        <begin position="25"/>
        <end position="75"/>
    </location>
</feature>
<sequence length="75" mass="8105">MKRTGVVVAAASSATLLAASACSASSPALFSDPRSRSPSQGIEKINVEKQYSMTERYSPRFDGLRFIETLVTAHR</sequence>
<dbReference type="RefSeq" id="XP_039116368.1">
    <property type="nucleotide sequence ID" value="XM_039260434.1"/>
</dbReference>
<protein>
    <submittedName>
        <fullName evidence="3">Uncharacterized protein LOC120251787</fullName>
    </submittedName>
</protein>
<evidence type="ECO:0000313" key="3">
    <source>
        <dbReference type="RefSeq" id="XP_039116368.1"/>
    </source>
</evidence>
<evidence type="ECO:0000313" key="2">
    <source>
        <dbReference type="Proteomes" id="UP001515500"/>
    </source>
</evidence>
<dbReference type="Proteomes" id="UP001515500">
    <property type="component" value="Chromosome 20"/>
</dbReference>
<dbReference type="PANTHER" id="PTHR34683:SF2">
    <property type="entry name" value="EXPRESSED PROTEIN"/>
    <property type="match status" value="1"/>
</dbReference>
<dbReference type="GeneID" id="120251787"/>
<dbReference type="AlphaFoldDB" id="A0AB40ANL0"/>
<evidence type="ECO:0000256" key="1">
    <source>
        <dbReference type="SAM" id="SignalP"/>
    </source>
</evidence>
<keyword evidence="2" id="KW-1185">Reference proteome</keyword>
<organism evidence="2 3">
    <name type="scientific">Dioscorea cayennensis subsp. rotundata</name>
    <name type="common">White Guinea yam</name>
    <name type="synonym">Dioscorea rotundata</name>
    <dbReference type="NCBI Taxonomy" id="55577"/>
    <lineage>
        <taxon>Eukaryota</taxon>
        <taxon>Viridiplantae</taxon>
        <taxon>Streptophyta</taxon>
        <taxon>Embryophyta</taxon>
        <taxon>Tracheophyta</taxon>
        <taxon>Spermatophyta</taxon>
        <taxon>Magnoliopsida</taxon>
        <taxon>Liliopsida</taxon>
        <taxon>Dioscoreales</taxon>
        <taxon>Dioscoreaceae</taxon>
        <taxon>Dioscorea</taxon>
    </lineage>
</organism>
<feature type="signal peptide" evidence="1">
    <location>
        <begin position="1"/>
        <end position="24"/>
    </location>
</feature>